<evidence type="ECO:0000313" key="2">
    <source>
        <dbReference type="Proteomes" id="UP000023152"/>
    </source>
</evidence>
<dbReference type="AlphaFoldDB" id="X6M4Q0"/>
<gene>
    <name evidence="1" type="ORF">RFI_28429</name>
</gene>
<protein>
    <submittedName>
        <fullName evidence="1">Uncharacterized protein</fullName>
    </submittedName>
</protein>
<evidence type="ECO:0000313" key="1">
    <source>
        <dbReference type="EMBL" id="ETO08958.1"/>
    </source>
</evidence>
<dbReference type="EMBL" id="ASPP01024514">
    <property type="protein sequence ID" value="ETO08958.1"/>
    <property type="molecule type" value="Genomic_DNA"/>
</dbReference>
<accession>X6M4Q0</accession>
<name>X6M4Q0_RETFI</name>
<comment type="caution">
    <text evidence="1">The sequence shown here is derived from an EMBL/GenBank/DDBJ whole genome shotgun (WGS) entry which is preliminary data.</text>
</comment>
<keyword evidence="2" id="KW-1185">Reference proteome</keyword>
<organism evidence="1 2">
    <name type="scientific">Reticulomyxa filosa</name>
    <dbReference type="NCBI Taxonomy" id="46433"/>
    <lineage>
        <taxon>Eukaryota</taxon>
        <taxon>Sar</taxon>
        <taxon>Rhizaria</taxon>
        <taxon>Retaria</taxon>
        <taxon>Foraminifera</taxon>
        <taxon>Monothalamids</taxon>
        <taxon>Reticulomyxidae</taxon>
        <taxon>Reticulomyxa</taxon>
    </lineage>
</organism>
<proteinExistence type="predicted"/>
<sequence>MLYKRSAKQLRRKLQLEKHRYMVNALIRCMKGIQNLFTQRTLNTNKICIIPALVNKETNLVARSDTDKAYILARHLQNPPKNDIIYKVAISKPLELADDFICLSDVQHSDITKEEVIEVPYKAQGPDNINNQMLKNGGNKIIESLVFLF</sequence>
<reference evidence="1 2" key="1">
    <citation type="journal article" date="2013" name="Curr. Biol.">
        <title>The Genome of the Foraminiferan Reticulomyxa filosa.</title>
        <authorList>
            <person name="Glockner G."/>
            <person name="Hulsmann N."/>
            <person name="Schleicher M."/>
            <person name="Noegel A.A."/>
            <person name="Eichinger L."/>
            <person name="Gallinger C."/>
            <person name="Pawlowski J."/>
            <person name="Sierra R."/>
            <person name="Euteneuer U."/>
            <person name="Pillet L."/>
            <person name="Moustafa A."/>
            <person name="Platzer M."/>
            <person name="Groth M."/>
            <person name="Szafranski K."/>
            <person name="Schliwa M."/>
        </authorList>
    </citation>
    <scope>NUCLEOTIDE SEQUENCE [LARGE SCALE GENOMIC DNA]</scope>
</reference>
<dbReference type="Proteomes" id="UP000023152">
    <property type="component" value="Unassembled WGS sequence"/>
</dbReference>